<comment type="caution">
    <text evidence="3">The sequence shown here is derived from an EMBL/GenBank/DDBJ whole genome shotgun (WGS) entry which is preliminary data.</text>
</comment>
<feature type="signal peptide" evidence="2">
    <location>
        <begin position="1"/>
        <end position="20"/>
    </location>
</feature>
<feature type="chain" id="PRO_5020355022" evidence="2">
    <location>
        <begin position="21"/>
        <end position="224"/>
    </location>
</feature>
<evidence type="ECO:0000256" key="1">
    <source>
        <dbReference type="SAM" id="MobiDB-lite"/>
    </source>
</evidence>
<name>A0A4R0RZ45_9APHY</name>
<evidence type="ECO:0000313" key="3">
    <source>
        <dbReference type="EMBL" id="TCD69708.1"/>
    </source>
</evidence>
<feature type="region of interest" description="Disordered" evidence="1">
    <location>
        <begin position="154"/>
        <end position="177"/>
    </location>
</feature>
<sequence>MLLTFFSLAALSLQVVCTSAQVVVNGQIFTNGLAIIDSPAPSSTLHAGSTTSVAIDVSGDGKLTPDAEAPSSTQSTHYDLLEVYLTSPEVNLTVSQGPGLLQQEQGSTVKHINWVIDTCIKSGNYNLTVYETSHIQDQPYFTITPLPISIENSNPTSSCTAQSNSVQPLPQTQSSLATSPWLDGSQTSIVPYPSATASNAFRGVACLWEGLVVAVGVVYLTYWV</sequence>
<proteinExistence type="predicted"/>
<dbReference type="EMBL" id="RWJN01000035">
    <property type="protein sequence ID" value="TCD69708.1"/>
    <property type="molecule type" value="Genomic_DNA"/>
</dbReference>
<reference evidence="3 4" key="1">
    <citation type="submission" date="2018-11" db="EMBL/GenBank/DDBJ databases">
        <title>Genome assembly of Steccherinum ochraceum LE-BIN_3174, the white-rot fungus of the Steccherinaceae family (The Residual Polyporoid clade, Polyporales, Basidiomycota).</title>
        <authorList>
            <person name="Fedorova T.V."/>
            <person name="Glazunova O.A."/>
            <person name="Landesman E.O."/>
            <person name="Moiseenko K.V."/>
            <person name="Psurtseva N.V."/>
            <person name="Savinova O.S."/>
            <person name="Shakhova N.V."/>
            <person name="Tyazhelova T.V."/>
            <person name="Vasina D.V."/>
        </authorList>
    </citation>
    <scope>NUCLEOTIDE SEQUENCE [LARGE SCALE GENOMIC DNA]</scope>
    <source>
        <strain evidence="3 4">LE-BIN_3174</strain>
    </source>
</reference>
<evidence type="ECO:0000256" key="2">
    <source>
        <dbReference type="SAM" id="SignalP"/>
    </source>
</evidence>
<dbReference type="Proteomes" id="UP000292702">
    <property type="component" value="Unassembled WGS sequence"/>
</dbReference>
<keyword evidence="2" id="KW-0732">Signal</keyword>
<dbReference type="STRING" id="92696.A0A4R0RZ45"/>
<dbReference type="AlphaFoldDB" id="A0A4R0RZ45"/>
<gene>
    <name evidence="3" type="ORF">EIP91_006475</name>
</gene>
<dbReference type="OrthoDB" id="3267335at2759"/>
<accession>A0A4R0RZ45</accession>
<keyword evidence="4" id="KW-1185">Reference proteome</keyword>
<organism evidence="3 4">
    <name type="scientific">Steccherinum ochraceum</name>
    <dbReference type="NCBI Taxonomy" id="92696"/>
    <lineage>
        <taxon>Eukaryota</taxon>
        <taxon>Fungi</taxon>
        <taxon>Dikarya</taxon>
        <taxon>Basidiomycota</taxon>
        <taxon>Agaricomycotina</taxon>
        <taxon>Agaricomycetes</taxon>
        <taxon>Polyporales</taxon>
        <taxon>Steccherinaceae</taxon>
        <taxon>Steccherinum</taxon>
    </lineage>
</organism>
<evidence type="ECO:0000313" key="4">
    <source>
        <dbReference type="Proteomes" id="UP000292702"/>
    </source>
</evidence>
<protein>
    <submittedName>
        <fullName evidence="3">Uncharacterized protein</fullName>
    </submittedName>
</protein>